<feature type="region of interest" description="Disordered" evidence="4">
    <location>
        <begin position="447"/>
        <end position="585"/>
    </location>
</feature>
<name>A0A9W8EJG8_9FUNG</name>
<dbReference type="EMBL" id="JANBQF010000229">
    <property type="protein sequence ID" value="KAJ2003336.1"/>
    <property type="molecule type" value="Genomic_DNA"/>
</dbReference>
<proteinExistence type="predicted"/>
<protein>
    <submittedName>
        <fullName evidence="5">Uncharacterized protein</fullName>
    </submittedName>
</protein>
<dbReference type="Proteomes" id="UP001150907">
    <property type="component" value="Unassembled WGS sequence"/>
</dbReference>
<evidence type="ECO:0000313" key="5">
    <source>
        <dbReference type="EMBL" id="KAJ2003336.1"/>
    </source>
</evidence>
<accession>A0A9W8EJG8</accession>
<feature type="compositionally biased region" description="Basic and acidic residues" evidence="4">
    <location>
        <begin position="550"/>
        <end position="585"/>
    </location>
</feature>
<dbReference type="OrthoDB" id="45365at2759"/>
<dbReference type="Gene3D" id="2.120.10.80">
    <property type="entry name" value="Kelch-type beta propeller"/>
    <property type="match status" value="2"/>
</dbReference>
<dbReference type="AlphaFoldDB" id="A0A9W8EJG8"/>
<feature type="compositionally biased region" description="Pro residues" evidence="4">
    <location>
        <begin position="448"/>
        <end position="457"/>
    </location>
</feature>
<keyword evidence="1" id="KW-0880">Kelch repeat</keyword>
<evidence type="ECO:0000313" key="6">
    <source>
        <dbReference type="Proteomes" id="UP001150907"/>
    </source>
</evidence>
<evidence type="ECO:0000256" key="3">
    <source>
        <dbReference type="SAM" id="Coils"/>
    </source>
</evidence>
<sequence length="983" mass="104133">MGQKELPGVPDARNIATERYSPRGMWAGQQPQASSFSETRGAGAAGGAQRVGNGSSEMYAGGPQRVGNGSSEMYAGGPAAGRRGAKGSDASLQQQQQQQQSQQLGARPTSSQGSSSFWSRRVVQGAGIFPRRGFSTALHGQQIYWFGGKSESGGLHNDLTTLDAGSWEIGQVAVRGSVPAAREGHAASFIGRTMFVFGGELASREYDDSLYAYNMANCTWYKVPIQGDGLGGRKGHTTVSVGSKLFVFGGTADGQFLSDLASFDVRSAATQGARWHFDQQERMGREEAGPAGRAGHSCSFYAGSIYVFGGMNSERCFNDLWSYDLEIKRWQRVTPNGAQPPARYGHASAVVDDCIFIMGGRTLHSEPLHDFFAYKISSQRWYTFQVSATSWPHHVDPVFSVVKTRLLLYSGSMRRDDDETLIYSLDTSKIKIQPDAVPRVDVAAAAMPLPPPPPPPSYTSVAAGDGEAGFDDDKARRHRSLMQPPAAVGDVQREERGAEEAEESEDEVDVDVDVERRPDAAARPPRLDVGNGYASMGSFEIVSPVEEPPEEKPLETKSAEARSPETRSPEARSPESKPSDDDRRLTIQLRNRSSVAAGSDAGARFGLPAAAALVHSPLGDAFSSAVPATPEATRTWGAVEAAYGETRDEGGDAGALGLLLALRRELAEAKQQLGTVSRVALERVAEAERGRRAALQEAIYLKAAAAAAGSAALGARVGAHRQHELERLCANTLNDNDALRAQLQAATAALKTSHDALAEATADADATRAQLRALAHVPPPPDARVAAALELAQAAAARADRVQQLSDASDARADALARRAADAEAALAHAREQADRHAARASELEGLRAADARHVAAAAGLRAAVEAADARAAAAAQAADPALAAHRQWAAAREELVALKAALRDADAARRDADARLALRDRELHELHARLAAFSALLHDHSAAAKPDHAPSKHDAPVARMLAAIHHLQPAPPAAAAAPPALI</sequence>
<evidence type="ECO:0000256" key="4">
    <source>
        <dbReference type="SAM" id="MobiDB-lite"/>
    </source>
</evidence>
<reference evidence="5" key="1">
    <citation type="submission" date="2022-07" db="EMBL/GenBank/DDBJ databases">
        <title>Phylogenomic reconstructions and comparative analyses of Kickxellomycotina fungi.</title>
        <authorList>
            <person name="Reynolds N.K."/>
            <person name="Stajich J.E."/>
            <person name="Barry K."/>
            <person name="Grigoriev I.V."/>
            <person name="Crous P."/>
            <person name="Smith M.E."/>
        </authorList>
    </citation>
    <scope>NUCLEOTIDE SEQUENCE</scope>
    <source>
        <strain evidence="5">IMI 214461</strain>
    </source>
</reference>
<feature type="compositionally biased region" description="Acidic residues" evidence="4">
    <location>
        <begin position="500"/>
        <end position="512"/>
    </location>
</feature>
<dbReference type="Pfam" id="PF24681">
    <property type="entry name" value="Kelch_KLHDC2_KLHL20_DRC7"/>
    <property type="match status" value="1"/>
</dbReference>
<dbReference type="InterPro" id="IPR015915">
    <property type="entry name" value="Kelch-typ_b-propeller"/>
</dbReference>
<feature type="coiled-coil region" evidence="3">
    <location>
        <begin position="813"/>
        <end position="847"/>
    </location>
</feature>
<organism evidence="5 6">
    <name type="scientific">Coemansia thaxteri</name>
    <dbReference type="NCBI Taxonomy" id="2663907"/>
    <lineage>
        <taxon>Eukaryota</taxon>
        <taxon>Fungi</taxon>
        <taxon>Fungi incertae sedis</taxon>
        <taxon>Zoopagomycota</taxon>
        <taxon>Kickxellomycotina</taxon>
        <taxon>Kickxellomycetes</taxon>
        <taxon>Kickxellales</taxon>
        <taxon>Kickxellaceae</taxon>
        <taxon>Coemansia</taxon>
    </lineage>
</organism>
<dbReference type="PANTHER" id="PTHR46093:SF18">
    <property type="entry name" value="FIBRONECTIN TYPE-III DOMAIN-CONTAINING PROTEIN"/>
    <property type="match status" value="1"/>
</dbReference>
<evidence type="ECO:0000256" key="1">
    <source>
        <dbReference type="ARBA" id="ARBA00022441"/>
    </source>
</evidence>
<gene>
    <name evidence="5" type="ORF">H4R26_003129</name>
</gene>
<dbReference type="InterPro" id="IPR006652">
    <property type="entry name" value="Kelch_1"/>
</dbReference>
<dbReference type="PANTHER" id="PTHR46093">
    <property type="entry name" value="ACYL-COA-BINDING DOMAIN-CONTAINING PROTEIN 5"/>
    <property type="match status" value="1"/>
</dbReference>
<keyword evidence="2" id="KW-0677">Repeat</keyword>
<keyword evidence="3" id="KW-0175">Coiled coil</keyword>
<feature type="compositionally biased region" description="Polar residues" evidence="4">
    <location>
        <begin position="29"/>
        <end position="38"/>
    </location>
</feature>
<keyword evidence="6" id="KW-1185">Reference proteome</keyword>
<comment type="caution">
    <text evidence="5">The sequence shown here is derived from an EMBL/GenBank/DDBJ whole genome shotgun (WGS) entry which is preliminary data.</text>
</comment>
<feature type="compositionally biased region" description="Low complexity" evidence="4">
    <location>
        <begin position="91"/>
        <end position="117"/>
    </location>
</feature>
<evidence type="ECO:0000256" key="2">
    <source>
        <dbReference type="ARBA" id="ARBA00022737"/>
    </source>
</evidence>
<feature type="region of interest" description="Disordered" evidence="4">
    <location>
        <begin position="1"/>
        <end position="117"/>
    </location>
</feature>
<dbReference type="SMART" id="SM00612">
    <property type="entry name" value="Kelch"/>
    <property type="match status" value="1"/>
</dbReference>
<dbReference type="SUPFAM" id="SSF117281">
    <property type="entry name" value="Kelch motif"/>
    <property type="match status" value="1"/>
</dbReference>